<reference evidence="2" key="1">
    <citation type="submission" date="2021-01" db="EMBL/GenBank/DDBJ databases">
        <title>A chromosome-scale assembly of European eel, Anguilla anguilla.</title>
        <authorList>
            <person name="Henkel C."/>
            <person name="Jong-Raadsen S.A."/>
            <person name="Dufour S."/>
            <person name="Weltzien F.-A."/>
            <person name="Palstra A.P."/>
            <person name="Pelster B."/>
            <person name="Spaink H.P."/>
            <person name="Van Den Thillart G.E."/>
            <person name="Jansen H."/>
            <person name="Zahm M."/>
            <person name="Klopp C."/>
            <person name="Cedric C."/>
            <person name="Louis A."/>
            <person name="Berthelot C."/>
            <person name="Parey E."/>
            <person name="Roest Crollius H."/>
            <person name="Montfort J."/>
            <person name="Robinson-Rechavi M."/>
            <person name="Bucao C."/>
            <person name="Bouchez O."/>
            <person name="Gislard M."/>
            <person name="Lluch J."/>
            <person name="Milhes M."/>
            <person name="Lampietro C."/>
            <person name="Lopez Roques C."/>
            <person name="Donnadieu C."/>
            <person name="Braasch I."/>
            <person name="Desvignes T."/>
            <person name="Postlethwait J."/>
            <person name="Bobe J."/>
            <person name="Guiguen Y."/>
            <person name="Dirks R."/>
        </authorList>
    </citation>
    <scope>NUCLEOTIDE SEQUENCE</scope>
    <source>
        <strain evidence="2">Tag_6206</strain>
        <tissue evidence="2">Liver</tissue>
    </source>
</reference>
<dbReference type="AlphaFoldDB" id="A0A9D3RJ85"/>
<sequence length="139" mass="15648">MTVVRQFGLLLWKNYIQQKRQILVTLVEIALPLLFSAILIVLRQKIPFINYPNTTVYHSFSVDGPPPHLLPGHFQLAYVPSNASVVRQVAEDVQRSLGTWVISSGESRRKRCACAPQEVMRRPCAGSDGNLWLPCCLGF</sequence>
<evidence type="ECO:0008006" key="4">
    <source>
        <dbReference type="Google" id="ProtNLM"/>
    </source>
</evidence>
<name>A0A9D3RJ85_ANGAN</name>
<keyword evidence="1" id="KW-0472">Membrane</keyword>
<organism evidence="2 3">
    <name type="scientific">Anguilla anguilla</name>
    <name type="common">European freshwater eel</name>
    <name type="synonym">Muraena anguilla</name>
    <dbReference type="NCBI Taxonomy" id="7936"/>
    <lineage>
        <taxon>Eukaryota</taxon>
        <taxon>Metazoa</taxon>
        <taxon>Chordata</taxon>
        <taxon>Craniata</taxon>
        <taxon>Vertebrata</taxon>
        <taxon>Euteleostomi</taxon>
        <taxon>Actinopterygii</taxon>
        <taxon>Neopterygii</taxon>
        <taxon>Teleostei</taxon>
        <taxon>Anguilliformes</taxon>
        <taxon>Anguillidae</taxon>
        <taxon>Anguilla</taxon>
    </lineage>
</organism>
<feature type="transmembrane region" description="Helical" evidence="1">
    <location>
        <begin position="21"/>
        <end position="42"/>
    </location>
</feature>
<dbReference type="EMBL" id="JAFIRN010000017">
    <property type="protein sequence ID" value="KAG5832631.1"/>
    <property type="molecule type" value="Genomic_DNA"/>
</dbReference>
<proteinExistence type="predicted"/>
<evidence type="ECO:0000313" key="3">
    <source>
        <dbReference type="Proteomes" id="UP001044222"/>
    </source>
</evidence>
<dbReference type="Proteomes" id="UP001044222">
    <property type="component" value="Chromosome 17"/>
</dbReference>
<evidence type="ECO:0000313" key="2">
    <source>
        <dbReference type="EMBL" id="KAG5832631.1"/>
    </source>
</evidence>
<keyword evidence="1" id="KW-1133">Transmembrane helix</keyword>
<protein>
    <recommendedName>
        <fullName evidence="4">ABC-2 type transporter domain-containing protein</fullName>
    </recommendedName>
</protein>
<accession>A0A9D3RJ85</accession>
<evidence type="ECO:0000256" key="1">
    <source>
        <dbReference type="SAM" id="Phobius"/>
    </source>
</evidence>
<keyword evidence="1" id="KW-0812">Transmembrane</keyword>
<keyword evidence="3" id="KW-1185">Reference proteome</keyword>
<gene>
    <name evidence="2" type="ORF">ANANG_G00293170</name>
</gene>
<comment type="caution">
    <text evidence="2">The sequence shown here is derived from an EMBL/GenBank/DDBJ whole genome shotgun (WGS) entry which is preliminary data.</text>
</comment>